<dbReference type="InterPro" id="IPR007607">
    <property type="entry name" value="BacA/B"/>
</dbReference>
<organism evidence="2">
    <name type="scientific">Desulfovibrio sp. U5L</name>
    <dbReference type="NCBI Taxonomy" id="596152"/>
    <lineage>
        <taxon>Bacteria</taxon>
        <taxon>Pseudomonadati</taxon>
        <taxon>Thermodesulfobacteriota</taxon>
        <taxon>Desulfovibrionia</taxon>
        <taxon>Desulfovibrionales</taxon>
        <taxon>Desulfovibrionaceae</taxon>
        <taxon>Desulfovibrio</taxon>
    </lineage>
</organism>
<dbReference type="STRING" id="596152.DesU5LDRAFT_0704"/>
<comment type="similarity">
    <text evidence="1">Belongs to the bactofilin family.</text>
</comment>
<gene>
    <name evidence="2" type="ORF">DesU5LDRAFT_0704</name>
</gene>
<dbReference type="EMBL" id="JH600068">
    <property type="protein sequence ID" value="EIG52409.1"/>
    <property type="molecule type" value="Genomic_DNA"/>
</dbReference>
<evidence type="ECO:0000313" key="2">
    <source>
        <dbReference type="EMBL" id="EIG52409.1"/>
    </source>
</evidence>
<dbReference type="Pfam" id="PF04519">
    <property type="entry name" value="Bactofilin"/>
    <property type="match status" value="1"/>
</dbReference>
<reference evidence="2" key="1">
    <citation type="submission" date="2011-11" db="EMBL/GenBank/DDBJ databases">
        <title>Improved High-Quality Draft sequence of Desulfovibrio sp. U5L.</title>
        <authorList>
            <consortium name="US DOE Joint Genome Institute"/>
            <person name="Lucas S."/>
            <person name="Han J."/>
            <person name="Lapidus A."/>
            <person name="Cheng J.-F."/>
            <person name="Goodwin L."/>
            <person name="Pitluck S."/>
            <person name="Peters L."/>
            <person name="Ovchinnikova G."/>
            <person name="Held B."/>
            <person name="Detter J.C."/>
            <person name="Han C."/>
            <person name="Tapia R."/>
            <person name="Land M."/>
            <person name="Hauser L."/>
            <person name="Kyrpides N."/>
            <person name="Ivanova N."/>
            <person name="Pagani I."/>
            <person name="Gabster J."/>
            <person name="Walker C."/>
            <person name="Stolyar S."/>
            <person name="Stahl D."/>
            <person name="Arkin A."/>
            <person name="Dehal P."/>
            <person name="Hazen T."/>
            <person name="Woyke T."/>
        </authorList>
    </citation>
    <scope>NUCLEOTIDE SEQUENCE [LARGE SCALE GENOMIC DNA]</scope>
    <source>
        <strain evidence="2">U5L</strain>
    </source>
</reference>
<dbReference type="eggNOG" id="COG1664">
    <property type="taxonomic scope" value="Bacteria"/>
</dbReference>
<dbReference type="PANTHER" id="PTHR35024">
    <property type="entry name" value="HYPOTHETICAL CYTOSOLIC PROTEIN"/>
    <property type="match status" value="1"/>
</dbReference>
<dbReference type="PANTHER" id="PTHR35024:SF4">
    <property type="entry name" value="POLYMER-FORMING CYTOSKELETAL PROTEIN"/>
    <property type="match status" value="1"/>
</dbReference>
<protein>
    <submittedName>
        <fullName evidence="2">Integral membrane protein CcmA involved in cell shape determination</fullName>
    </submittedName>
</protein>
<evidence type="ECO:0000256" key="1">
    <source>
        <dbReference type="ARBA" id="ARBA00044755"/>
    </source>
</evidence>
<proteinExistence type="inferred from homology"/>
<dbReference type="HOGENOM" id="CLU_072799_4_1_7"/>
<name>I2PY03_9BACT</name>
<sequence>MRRGEVRLAGCRRIAVGKHDINAFLGAGTFFTGRLAFEGVVRIDGAFEGEITSPGSLVVGKNARISGRIDVGRLVCGGVVAAEVTAAAMVTVHATGRLTGSVTTPSLVVEEGGSLDGQVVMAGGAEAAATPAALAAGLDGGSGREP</sequence>
<dbReference type="OrthoDB" id="9789407at2"/>
<dbReference type="AlphaFoldDB" id="I2PY03"/>
<accession>I2PY03</accession>